<organism evidence="1 2">
    <name type="scientific">Saccharothrix texasensis</name>
    <dbReference type="NCBI Taxonomy" id="103734"/>
    <lineage>
        <taxon>Bacteria</taxon>
        <taxon>Bacillati</taxon>
        <taxon>Actinomycetota</taxon>
        <taxon>Actinomycetes</taxon>
        <taxon>Pseudonocardiales</taxon>
        <taxon>Pseudonocardiaceae</taxon>
        <taxon>Saccharothrix</taxon>
    </lineage>
</organism>
<protein>
    <recommendedName>
        <fullName evidence="3">HNH endonuclease</fullName>
    </recommendedName>
</protein>
<dbReference type="RefSeq" id="WP_123743018.1">
    <property type="nucleotide sequence ID" value="NZ_RJKM01000001.1"/>
</dbReference>
<dbReference type="Proteomes" id="UP000268727">
    <property type="component" value="Unassembled WGS sequence"/>
</dbReference>
<evidence type="ECO:0000313" key="1">
    <source>
        <dbReference type="EMBL" id="ROP37172.1"/>
    </source>
</evidence>
<name>A0A3N1H4M5_9PSEU</name>
<evidence type="ECO:0008006" key="3">
    <source>
        <dbReference type="Google" id="ProtNLM"/>
    </source>
</evidence>
<comment type="caution">
    <text evidence="1">The sequence shown here is derived from an EMBL/GenBank/DDBJ whole genome shotgun (WGS) entry which is preliminary data.</text>
</comment>
<proteinExistence type="predicted"/>
<accession>A0A3N1H4M5</accession>
<evidence type="ECO:0000313" key="2">
    <source>
        <dbReference type="Proteomes" id="UP000268727"/>
    </source>
</evidence>
<sequence length="332" mass="37470">MRVALQPATLEGDVLQHYRDTIEKPVVFDDHADVLDPAVLSNLHRLFPEGRARMWGVTPGDGDANVGKVARLRAGDFVLFYGRGVLYLAGTVALRWHNRALAARLWTYDRRPVPQTWEHMYALTDVRQVQIPIDEVRPLLGWGPRAVVQGFNIYDGGKAAGLRELCNLALPDEGVLDEGTFEPDALPPPHQPFDGPTDGAREGAVRLEQQQFKRRLGEIGGGRCALCDRPLPLSLLVAAHIKKRAKCSEEERLDFDNVGMLACVFGCDALYERGYVSVSPAGDIMISAKVAEFTEVEAMVQERLKGRRTSWWTPERDRYYQWHRTHRFLRML</sequence>
<keyword evidence="2" id="KW-1185">Reference proteome</keyword>
<dbReference type="AlphaFoldDB" id="A0A3N1H4M5"/>
<gene>
    <name evidence="1" type="ORF">EDD40_2461</name>
</gene>
<dbReference type="OrthoDB" id="3650427at2"/>
<dbReference type="EMBL" id="RJKM01000001">
    <property type="protein sequence ID" value="ROP37172.1"/>
    <property type="molecule type" value="Genomic_DNA"/>
</dbReference>
<reference evidence="1 2" key="1">
    <citation type="submission" date="2018-11" db="EMBL/GenBank/DDBJ databases">
        <title>Sequencing the genomes of 1000 actinobacteria strains.</title>
        <authorList>
            <person name="Klenk H.-P."/>
        </authorList>
    </citation>
    <scope>NUCLEOTIDE SEQUENCE [LARGE SCALE GENOMIC DNA]</scope>
    <source>
        <strain evidence="1 2">DSM 44231</strain>
    </source>
</reference>